<dbReference type="eggNOG" id="COG3735">
    <property type="taxonomic scope" value="Bacteria"/>
</dbReference>
<dbReference type="OrthoDB" id="9798714at2"/>
<dbReference type="EMBL" id="CP003349">
    <property type="protein sequence ID" value="AFD06438.1"/>
    <property type="molecule type" value="Genomic_DNA"/>
</dbReference>
<reference evidence="1" key="1">
    <citation type="submission" date="2012-02" db="EMBL/GenBank/DDBJ databases">
        <title>The complete genome of Solitalea canadensis DSM 3403.</title>
        <authorList>
            <consortium name="US DOE Joint Genome Institute (JGI-PGF)"/>
            <person name="Lucas S."/>
            <person name="Copeland A."/>
            <person name="Lapidus A."/>
            <person name="Glavina del Rio T."/>
            <person name="Dalin E."/>
            <person name="Tice H."/>
            <person name="Bruce D."/>
            <person name="Goodwin L."/>
            <person name="Pitluck S."/>
            <person name="Peters L."/>
            <person name="Ovchinnikova G."/>
            <person name="Lu M."/>
            <person name="Kyrpides N."/>
            <person name="Mavromatis K."/>
            <person name="Ivanova N."/>
            <person name="Brettin T."/>
            <person name="Detter J.C."/>
            <person name="Han C."/>
            <person name="Larimer F."/>
            <person name="Land M."/>
            <person name="Hauser L."/>
            <person name="Markowitz V."/>
            <person name="Cheng J.-F."/>
            <person name="Hugenholtz P."/>
            <person name="Woyke T."/>
            <person name="Wu D."/>
            <person name="Spring S."/>
            <person name="Schroeder M."/>
            <person name="Kopitz M."/>
            <person name="Brambilla E."/>
            <person name="Klenk H.-P."/>
            <person name="Eisen J.A."/>
        </authorList>
    </citation>
    <scope>NUCLEOTIDE SEQUENCE</scope>
    <source>
        <strain evidence="1">DSM 3403</strain>
    </source>
</reference>
<evidence type="ECO:0000313" key="1">
    <source>
        <dbReference type="EMBL" id="AFD06438.1"/>
    </source>
</evidence>
<dbReference type="PANTHER" id="PTHR40590">
    <property type="entry name" value="CYTOPLASMIC PROTEIN-RELATED"/>
    <property type="match status" value="1"/>
</dbReference>
<keyword evidence="2" id="KW-1185">Reference proteome</keyword>
<dbReference type="HOGENOM" id="CLU_057525_1_1_10"/>
<dbReference type="Proteomes" id="UP000007590">
    <property type="component" value="Chromosome"/>
</dbReference>
<dbReference type="AlphaFoldDB" id="H8KTI0"/>
<dbReference type="KEGG" id="scn:Solca_1352"/>
<sequence>MLIRRLIISALIAIISFTQSTSLFAQGNSSLLWKISGKNLKAPSYLFGTIHLICENDYQHPDSLNHSFEQTEQVYLELDMDDPNMMTEMQEQMAMSNGQSLSDIMDTADYQVVNSFFKDSLGISLNFFNTTKPVLLSSMIIIKMMNGCKTESYEMNFVKMAKEQQKEVLGLETVKEQMNILELMPVKQQADELLKSVKEYASYKIYFQQLIDAYKAHDPDKIYQLSTEGEFASTARDNEILINSRNKRWVAKIVKIVAEKPTFFAVGIGHLGGPQGVIALLRKRGYSVEPVL</sequence>
<proteinExistence type="predicted"/>
<evidence type="ECO:0000313" key="2">
    <source>
        <dbReference type="Proteomes" id="UP000007590"/>
    </source>
</evidence>
<dbReference type="STRING" id="929556.Solca_1352"/>
<dbReference type="InterPro" id="IPR047111">
    <property type="entry name" value="YbaP-like"/>
</dbReference>
<dbReference type="CDD" id="cd14789">
    <property type="entry name" value="Tiki"/>
    <property type="match status" value="1"/>
</dbReference>
<accession>H8KTI0</accession>
<dbReference type="Pfam" id="PF01963">
    <property type="entry name" value="TraB_PrgY_gumN"/>
    <property type="match status" value="1"/>
</dbReference>
<protein>
    <recommendedName>
        <fullName evidence="3">GumN protein</fullName>
    </recommendedName>
</protein>
<organism evidence="1 2">
    <name type="scientific">Solitalea canadensis (strain ATCC 29591 / DSM 3403 / JCM 21819 / LMG 8368 / NBRC 15130 / NCIMB 12057 / USAM 9D)</name>
    <name type="common">Flexibacter canadensis</name>
    <dbReference type="NCBI Taxonomy" id="929556"/>
    <lineage>
        <taxon>Bacteria</taxon>
        <taxon>Pseudomonadati</taxon>
        <taxon>Bacteroidota</taxon>
        <taxon>Sphingobacteriia</taxon>
        <taxon>Sphingobacteriales</taxon>
        <taxon>Sphingobacteriaceae</taxon>
        <taxon>Solitalea</taxon>
    </lineage>
</organism>
<dbReference type="RefSeq" id="WP_014679665.1">
    <property type="nucleotide sequence ID" value="NC_017770.1"/>
</dbReference>
<dbReference type="InterPro" id="IPR002816">
    <property type="entry name" value="TraB/PrgY/GumN_fam"/>
</dbReference>
<name>H8KTI0_SOLCM</name>
<gene>
    <name evidence="1" type="ordered locus">Solca_1352</name>
</gene>
<evidence type="ECO:0008006" key="3">
    <source>
        <dbReference type="Google" id="ProtNLM"/>
    </source>
</evidence>
<dbReference type="PANTHER" id="PTHR40590:SF1">
    <property type="entry name" value="CYTOPLASMIC PROTEIN"/>
    <property type="match status" value="1"/>
</dbReference>